<feature type="compositionally biased region" description="Basic and acidic residues" evidence="1">
    <location>
        <begin position="183"/>
        <end position="217"/>
    </location>
</feature>
<evidence type="ECO:0000313" key="4">
    <source>
        <dbReference type="Proteomes" id="UP000653565"/>
    </source>
</evidence>
<dbReference type="InterPro" id="IPR058348">
    <property type="entry name" value="DUF8035"/>
</dbReference>
<name>A0A8H4M878_9EURO</name>
<accession>A0A8H4M878</accession>
<feature type="compositionally biased region" description="Basic and acidic residues" evidence="1">
    <location>
        <begin position="254"/>
        <end position="266"/>
    </location>
</feature>
<reference evidence="3" key="1">
    <citation type="journal article" date="2020" name="bioRxiv">
        <title>Genomic and phenotypic heterogeneity of clinical isolates of the human pathogens Aspergillus fumigatus, Aspergillus lentulus and Aspergillus fumigatiaffinis.</title>
        <authorList>
            <person name="dos Santos R.A.C."/>
            <person name="Steenwyk J.L."/>
            <person name="Rivero-Menendez O."/>
            <person name="Mead M.E."/>
            <person name="Silva L.P."/>
            <person name="Bastos R.W."/>
            <person name="Alastruey-Izquierdo A."/>
            <person name="Goldman G.H."/>
            <person name="Rokas A."/>
        </authorList>
    </citation>
    <scope>NUCLEOTIDE SEQUENCE</scope>
    <source>
        <strain evidence="3">CNM-CM6805</strain>
    </source>
</reference>
<feature type="region of interest" description="Disordered" evidence="1">
    <location>
        <begin position="1"/>
        <end position="49"/>
    </location>
</feature>
<protein>
    <recommendedName>
        <fullName evidence="2">DUF8035 domain-containing protein</fullName>
    </recommendedName>
</protein>
<dbReference type="AlphaFoldDB" id="A0A8H4M878"/>
<dbReference type="Pfam" id="PF26118">
    <property type="entry name" value="DUF8035"/>
    <property type="match status" value="1"/>
</dbReference>
<proteinExistence type="predicted"/>
<evidence type="ECO:0000256" key="1">
    <source>
        <dbReference type="SAM" id="MobiDB-lite"/>
    </source>
</evidence>
<feature type="compositionally biased region" description="Pro residues" evidence="1">
    <location>
        <begin position="558"/>
        <end position="574"/>
    </location>
</feature>
<reference evidence="3" key="2">
    <citation type="submission" date="2020-04" db="EMBL/GenBank/DDBJ databases">
        <authorList>
            <person name="Santos R.A.C."/>
            <person name="Steenwyk J.L."/>
            <person name="Rivero-Menendez O."/>
            <person name="Mead M.E."/>
            <person name="Silva L.P."/>
            <person name="Bastos R.W."/>
            <person name="Alastruey-Izquierdo A."/>
            <person name="Goldman G.H."/>
            <person name="Rokas A."/>
        </authorList>
    </citation>
    <scope>NUCLEOTIDE SEQUENCE</scope>
    <source>
        <strain evidence="3">CNM-CM6805</strain>
    </source>
</reference>
<feature type="compositionally biased region" description="Basic and acidic residues" evidence="1">
    <location>
        <begin position="287"/>
        <end position="297"/>
    </location>
</feature>
<feature type="region of interest" description="Disordered" evidence="1">
    <location>
        <begin position="66"/>
        <end position="361"/>
    </location>
</feature>
<feature type="compositionally biased region" description="Polar residues" evidence="1">
    <location>
        <begin position="267"/>
        <end position="278"/>
    </location>
</feature>
<dbReference type="OrthoDB" id="5410752at2759"/>
<evidence type="ECO:0000259" key="2">
    <source>
        <dbReference type="Pfam" id="PF26118"/>
    </source>
</evidence>
<organism evidence="3 4">
    <name type="scientific">Aspergillus fumigatiaffinis</name>
    <dbReference type="NCBI Taxonomy" id="340414"/>
    <lineage>
        <taxon>Eukaryota</taxon>
        <taxon>Fungi</taxon>
        <taxon>Dikarya</taxon>
        <taxon>Ascomycota</taxon>
        <taxon>Pezizomycotina</taxon>
        <taxon>Eurotiomycetes</taxon>
        <taxon>Eurotiomycetidae</taxon>
        <taxon>Eurotiales</taxon>
        <taxon>Aspergillaceae</taxon>
        <taxon>Aspergillus</taxon>
        <taxon>Aspergillus subgen. Fumigati</taxon>
    </lineage>
</organism>
<feature type="compositionally biased region" description="Low complexity" evidence="1">
    <location>
        <begin position="342"/>
        <end position="352"/>
    </location>
</feature>
<feature type="compositionally biased region" description="Basic residues" evidence="1">
    <location>
        <begin position="171"/>
        <end position="182"/>
    </location>
</feature>
<dbReference type="EMBL" id="JAAAPX010000096">
    <property type="protein sequence ID" value="KAF4232048.1"/>
    <property type="molecule type" value="Genomic_DNA"/>
</dbReference>
<feature type="compositionally biased region" description="Acidic residues" evidence="1">
    <location>
        <begin position="11"/>
        <end position="20"/>
    </location>
</feature>
<comment type="caution">
    <text evidence="3">The sequence shown here is derived from an EMBL/GenBank/DDBJ whole genome shotgun (WGS) entry which is preliminary data.</text>
</comment>
<feature type="compositionally biased region" description="Basic and acidic residues" evidence="1">
    <location>
        <begin position="331"/>
        <end position="340"/>
    </location>
</feature>
<feature type="compositionally biased region" description="Basic and acidic residues" evidence="1">
    <location>
        <begin position="434"/>
        <end position="444"/>
    </location>
</feature>
<feature type="compositionally biased region" description="Basic and acidic residues" evidence="1">
    <location>
        <begin position="85"/>
        <end position="113"/>
    </location>
</feature>
<feature type="domain" description="DUF8035" evidence="2">
    <location>
        <begin position="482"/>
        <end position="536"/>
    </location>
</feature>
<dbReference type="Proteomes" id="UP000653565">
    <property type="component" value="Unassembled WGS sequence"/>
</dbReference>
<evidence type="ECO:0000313" key="3">
    <source>
        <dbReference type="EMBL" id="KAF4232048.1"/>
    </source>
</evidence>
<feature type="compositionally biased region" description="Basic and acidic residues" evidence="1">
    <location>
        <begin position="121"/>
        <end position="138"/>
    </location>
</feature>
<gene>
    <name evidence="3" type="ORF">CNMCM6805_010200</name>
</gene>
<sequence>MSRRARNHEYYEEDFYEEESDTYRRPRRSRRERFAEDDELKYGRRMSPPLPVDELERLHIRERSKPDFIRESFDPPRNPGPLAVMREREENEMDMLPRETLRGYERDRQERRERPRHRRTAKEEDIYFQEELERRRYTGGEYDEGEAELQRERPSIPRPNLDSEEEFVRLRRDKKGKKGSRMKHAELEIERDELYRRGSDARREHTRLHSDIRERTPAARLRPRVHRQPDGDEEDEEDIIIRRDERRGRRGRFKEKEKITMREREISTSPESPSSRELSQVRKSHVTSRERMRDGYELPRAPLAPSPEPSSPSSFEELEIRHRTRGRPRKEKIIIERRNDTSPPSILSSSESGNKSEDEIDITHARFKTSNRKEDVLIMERQPQRHESDEEVQVFEEGQYTWRDAGGPQRRSTPTVTVEDKAIVRVDSGSHGSADQETRRERRVSTRRSRSINGHGRVSDENIDHKDGRIGRRYIGVKDKRDRLWTEITKDLVVREAIERAGYEYEETDSFYYIFSYLGYDDISTLVALSEDIRRARRQRIQEISRERVSMRIPFAPEPAAPAPVLPGRPPSPRLRPRDERRLKKERELIIEEGRWRPAPPPLDRW</sequence>
<feature type="region of interest" description="Disordered" evidence="1">
    <location>
        <begin position="558"/>
        <end position="583"/>
    </location>
</feature>
<feature type="region of interest" description="Disordered" evidence="1">
    <location>
        <begin position="424"/>
        <end position="464"/>
    </location>
</feature>
<keyword evidence="4" id="KW-1185">Reference proteome</keyword>